<dbReference type="InterPro" id="IPR000182">
    <property type="entry name" value="GNAT_dom"/>
</dbReference>
<dbReference type="PANTHER" id="PTHR43792">
    <property type="entry name" value="GNAT FAMILY, PUTATIVE (AFU_ORTHOLOGUE AFUA_3G00765)-RELATED-RELATED"/>
    <property type="match status" value="1"/>
</dbReference>
<reference evidence="2 3" key="1">
    <citation type="journal article" date="2009" name="J. Bacteriol.">
        <title>Genome sequences of three Agrobacterium biovars help elucidate the evolution of multichromosome genomes in bacteria.</title>
        <authorList>
            <person name="Slater S.C."/>
            <person name="Goldman B.S."/>
            <person name="Goodner B."/>
            <person name="Setubal J.C."/>
            <person name="Farrand S.K."/>
            <person name="Nester E.W."/>
            <person name="Burr T.J."/>
            <person name="Banta L."/>
            <person name="Dickerman A.W."/>
            <person name="Paulsen I."/>
            <person name="Otten L."/>
            <person name="Suen G."/>
            <person name="Welch R."/>
            <person name="Almeida N.F."/>
            <person name="Arnold F."/>
            <person name="Burton O.T."/>
            <person name="Du Z."/>
            <person name="Ewing A."/>
            <person name="Godsy E."/>
            <person name="Heisel S."/>
            <person name="Houmiel K.L."/>
            <person name="Jhaveri J."/>
            <person name="Lu J."/>
            <person name="Miller N.M."/>
            <person name="Norton S."/>
            <person name="Chen Q."/>
            <person name="Phoolcharoen W."/>
            <person name="Ohlin V."/>
            <person name="Ondrusek D."/>
            <person name="Pride N."/>
            <person name="Stricklin S.L."/>
            <person name="Sun J."/>
            <person name="Wheeler C."/>
            <person name="Wilson L."/>
            <person name="Zhu H."/>
            <person name="Wood D.W."/>
        </authorList>
    </citation>
    <scope>NUCLEOTIDE SEQUENCE [LARGE SCALE GENOMIC DNA]</scope>
    <source>
        <strain evidence="3">K84 / ATCC BAA-868</strain>
        <plasmid evidence="2 3">pAtK84c</plasmid>
    </source>
</reference>
<keyword evidence="2" id="KW-0614">Plasmid</keyword>
<feature type="domain" description="N-acetyltransferase" evidence="1">
    <location>
        <begin position="19"/>
        <end position="182"/>
    </location>
</feature>
<dbReference type="InterPro" id="IPR051531">
    <property type="entry name" value="N-acetyltransferase"/>
</dbReference>
<dbReference type="KEGG" id="ara:Arad_12445"/>
<organism evidence="2 3">
    <name type="scientific">Rhizobium rhizogenes (strain K84 / ATCC BAA-868)</name>
    <name type="common">Agrobacterium radiobacter</name>
    <dbReference type="NCBI Taxonomy" id="311403"/>
    <lineage>
        <taxon>Bacteria</taxon>
        <taxon>Pseudomonadati</taxon>
        <taxon>Pseudomonadota</taxon>
        <taxon>Alphaproteobacteria</taxon>
        <taxon>Hyphomicrobiales</taxon>
        <taxon>Rhizobiaceae</taxon>
        <taxon>Rhizobium/Agrobacterium group</taxon>
        <taxon>Rhizobium</taxon>
    </lineage>
</organism>
<dbReference type="HOGENOM" id="CLU_013985_3_6_5"/>
<evidence type="ECO:0000313" key="2">
    <source>
        <dbReference type="EMBL" id="ACM31409.1"/>
    </source>
</evidence>
<dbReference type="EMBL" id="CP000631">
    <property type="protein sequence ID" value="ACM31409.1"/>
    <property type="molecule type" value="Genomic_DNA"/>
</dbReference>
<accession>B9JQJ0</accession>
<dbReference type="Gene3D" id="3.40.630.30">
    <property type="match status" value="1"/>
</dbReference>
<dbReference type="PROSITE" id="PS51186">
    <property type="entry name" value="GNAT"/>
    <property type="match status" value="1"/>
</dbReference>
<dbReference type="RefSeq" id="WP_012653401.1">
    <property type="nucleotide sequence ID" value="NC_011987.1"/>
</dbReference>
<dbReference type="AlphaFoldDB" id="B9JQJ0"/>
<evidence type="ECO:0000259" key="1">
    <source>
        <dbReference type="PROSITE" id="PS51186"/>
    </source>
</evidence>
<gene>
    <name evidence="2" type="ordered locus">Arad_12445</name>
</gene>
<proteinExistence type="predicted"/>
<dbReference type="SUPFAM" id="SSF55729">
    <property type="entry name" value="Acyl-CoA N-acyltransferases (Nat)"/>
    <property type="match status" value="1"/>
</dbReference>
<sequence>MDDVYRLPEKFETQRHLVRRIRLSDAEAIFAGWATDPEVTKYPVWRPHADISQAHDLTKHGDQEWQNGTSFPGVISPRGTPTELIGMIPPRLNSSRVSYGWLIRRDYWGQGVASEVVRWVVEHALSQPAIFRAEATCDVENIASARVMEKAGMMREGLLLRYTLHPNISNEPRDSLLYARVR</sequence>
<dbReference type="Pfam" id="PF13302">
    <property type="entry name" value="Acetyltransf_3"/>
    <property type="match status" value="1"/>
</dbReference>
<geneLocation type="plasmid" evidence="2 3">
    <name>pAtK84c</name>
</geneLocation>
<keyword evidence="2" id="KW-0808">Transferase</keyword>
<name>B9JQJ0_RHIR8</name>
<evidence type="ECO:0000313" key="3">
    <source>
        <dbReference type="Proteomes" id="UP000001600"/>
    </source>
</evidence>
<dbReference type="Proteomes" id="UP000001600">
    <property type="component" value="Plasmid pAtK84c"/>
</dbReference>
<protein>
    <submittedName>
        <fullName evidence="2">Acetyltransferase</fullName>
    </submittedName>
</protein>
<dbReference type="InterPro" id="IPR016181">
    <property type="entry name" value="Acyl_CoA_acyltransferase"/>
</dbReference>
<dbReference type="GO" id="GO:0016747">
    <property type="term" value="F:acyltransferase activity, transferring groups other than amino-acyl groups"/>
    <property type="evidence" value="ECO:0007669"/>
    <property type="project" value="InterPro"/>
</dbReference>